<evidence type="ECO:0000313" key="3">
    <source>
        <dbReference type="Proteomes" id="UP000326554"/>
    </source>
</evidence>
<keyword evidence="3" id="KW-1185">Reference proteome</keyword>
<gene>
    <name evidence="2" type="ORF">F3S47_01210</name>
</gene>
<sequence>MKLDHLAIACATLSEGAAWAETRLGVALEHGGSHAHYGTHNRLLGLGDIYLEVIAPDPGAASDGPRWFGLDHAGAPRLATWLCAVEDLDVALGETPFDAGRPVPLARGDLSWRIAVPEDGHLPMEGAWPTLLEWAPGTLHPADRLRDSGCRLQSLTVRHPDAATIATRFGDVDPRVTIEEGPLGLTAVIDTPNGPVTL</sequence>
<dbReference type="AlphaFoldDB" id="A0A5J5GNF4"/>
<reference evidence="2 3" key="1">
    <citation type="submission" date="2019-09" db="EMBL/GenBank/DDBJ databases">
        <authorList>
            <person name="Park J.-S."/>
            <person name="Choi H.-J."/>
        </authorList>
    </citation>
    <scope>NUCLEOTIDE SEQUENCE [LARGE SCALE GENOMIC DNA]</scope>
    <source>
        <strain evidence="2 3">176SS1-4</strain>
    </source>
</reference>
<protein>
    <submittedName>
        <fullName evidence="2">VOC family protein</fullName>
    </submittedName>
</protein>
<dbReference type="EMBL" id="VYQE01000001">
    <property type="protein sequence ID" value="KAA9009916.1"/>
    <property type="molecule type" value="Genomic_DNA"/>
</dbReference>
<dbReference type="Proteomes" id="UP000326554">
    <property type="component" value="Unassembled WGS sequence"/>
</dbReference>
<dbReference type="Gene3D" id="3.10.180.10">
    <property type="entry name" value="2,3-Dihydroxybiphenyl 1,2-Dioxygenase, domain 1"/>
    <property type="match status" value="1"/>
</dbReference>
<organism evidence="2 3">
    <name type="scientific">Histidinibacterium aquaticum</name>
    <dbReference type="NCBI Taxonomy" id="2613962"/>
    <lineage>
        <taxon>Bacteria</taxon>
        <taxon>Pseudomonadati</taxon>
        <taxon>Pseudomonadota</taxon>
        <taxon>Alphaproteobacteria</taxon>
        <taxon>Rhodobacterales</taxon>
        <taxon>Paracoccaceae</taxon>
        <taxon>Histidinibacterium</taxon>
    </lineage>
</organism>
<proteinExistence type="predicted"/>
<dbReference type="RefSeq" id="WP_150443401.1">
    <property type="nucleotide sequence ID" value="NZ_VYQE01000001.1"/>
</dbReference>
<dbReference type="InterPro" id="IPR029068">
    <property type="entry name" value="Glyas_Bleomycin-R_OHBP_Dase"/>
</dbReference>
<dbReference type="Pfam" id="PF13468">
    <property type="entry name" value="Glyoxalase_3"/>
    <property type="match status" value="1"/>
</dbReference>
<evidence type="ECO:0000313" key="2">
    <source>
        <dbReference type="EMBL" id="KAA9009916.1"/>
    </source>
</evidence>
<feature type="domain" description="Glyoxalase-like" evidence="1">
    <location>
        <begin position="3"/>
        <end position="168"/>
    </location>
</feature>
<comment type="caution">
    <text evidence="2">The sequence shown here is derived from an EMBL/GenBank/DDBJ whole genome shotgun (WGS) entry which is preliminary data.</text>
</comment>
<name>A0A5J5GNF4_9RHOB</name>
<dbReference type="SUPFAM" id="SSF54593">
    <property type="entry name" value="Glyoxalase/Bleomycin resistance protein/Dihydroxybiphenyl dioxygenase"/>
    <property type="match status" value="1"/>
</dbReference>
<dbReference type="InterPro" id="IPR025870">
    <property type="entry name" value="Glyoxalase-like_dom"/>
</dbReference>
<accession>A0A5J5GNF4</accession>
<evidence type="ECO:0000259" key="1">
    <source>
        <dbReference type="Pfam" id="PF13468"/>
    </source>
</evidence>